<dbReference type="AlphaFoldDB" id="A0A099P3H2"/>
<sequence>MQIQPLASILLDTSTATDPFNDVSSGNSPKPDHTTTPFDDLQLFIGIGYKHTRYDCLLNLDLRIYSTVDDFVLLGDRNRVLYYDSTNFTLNKIVELPNVSYIMQHHVIQNFLIILTKCQRLLIIDAFSGLFFTEIELFQPFVSFQEIISLDDCGFNILLKANGSFCQIVTFDLHSHRLLLKSSIIYPRFRPVHSLSIQDTFFYLFDKHGDYQVVIINGNNYHLLEATPNKKIFLDASFGLLRSIERLSPGKIIFLQDKGFSVFELRCTEKVSLNSLELFMYSLLPFSYSKFIQIQGIGYILMNGGYLMQIRENNTIVIKPEGRLLDIIPSDNFVLGIFEHYGKVARCLIGLEWSASTAAPIVIQENRPVYQDEKMVISYEKDNFVFRDQRGNEIITISSISETLKVVDLSPILQHDSSPYYYILVDHKGVVRFLVYNLTINPHFIKCIDIGNFDTDTILSLSYWEDTKTIEFRSTDEEKILNLRSLELIPRQKNLGSRLLIFKSRCLDIPALEEFFEKAVSVAEQLTLTNKWVIAQENNMNVFQRFTSEGSLNSPELMLLCKIYNKSHVDFHSISLVENVQRPISLVLRLGQLFGSSEQLIVDYAMYLVSEILVSLPSVLPLIVSIICSRKLTTRSSILLMLCFSICPEIVPANKALYLIKCAYLLLLKNQRAMKKVALDALKVLSRKDFRGKYDRFELAQAIQWLFVSRDVLFKEKEVDNIADFQSLNMIIDGIMIDEPLSMTVTIATILESEKFDIDSKTSALDYINYFMLEKSNLLRGFNHFNISIFLLIHSVLVFYTSNIYRENKRPTESLDLFFNIINTIFSQSLNISFHGEWDQSITASSTRCVFVLLNLFGYRGVLYCKRKRDETWKVYLLKRSKRKLTQLGNEINNRNVNVKLVQHRISVIPLLISKNPIFIKDSSLLAILNFQTLSIEVWDLKCGICIDRPSEELLRADSIKLKIPDFYYIMLQYMWSLGDTKGQCFPFPFEEKKNTNLSLSPRKRYDAPDFYVHIAETHTVYEPVGEIDIGVLLHTYLEVFPEVNTNDISLCSLESHRIDLTISGKPVLILTINPKQ</sequence>
<proteinExistence type="predicted"/>
<reference evidence="2" key="1">
    <citation type="journal article" date="2014" name="Microb. Cell Fact.">
        <title>Exploiting Issatchenkia orientalis SD108 for succinic acid production.</title>
        <authorList>
            <person name="Xiao H."/>
            <person name="Shao Z."/>
            <person name="Jiang Y."/>
            <person name="Dole S."/>
            <person name="Zhao H."/>
        </authorList>
    </citation>
    <scope>NUCLEOTIDE SEQUENCE [LARGE SCALE GENOMIC DNA]</scope>
    <source>
        <strain evidence="2">SD108</strain>
    </source>
</reference>
<name>A0A099P3H2_PICKU</name>
<evidence type="ECO:0000313" key="2">
    <source>
        <dbReference type="Proteomes" id="UP000029867"/>
    </source>
</evidence>
<dbReference type="Proteomes" id="UP000029867">
    <property type="component" value="Unassembled WGS sequence"/>
</dbReference>
<gene>
    <name evidence="1" type="ORF">JL09_g2178</name>
</gene>
<dbReference type="EMBL" id="JQFK01000017">
    <property type="protein sequence ID" value="KGK38611.1"/>
    <property type="molecule type" value="Genomic_DNA"/>
</dbReference>
<organism evidence="1 2">
    <name type="scientific">Pichia kudriavzevii</name>
    <name type="common">Yeast</name>
    <name type="synonym">Issatchenkia orientalis</name>
    <dbReference type="NCBI Taxonomy" id="4909"/>
    <lineage>
        <taxon>Eukaryota</taxon>
        <taxon>Fungi</taxon>
        <taxon>Dikarya</taxon>
        <taxon>Ascomycota</taxon>
        <taxon>Saccharomycotina</taxon>
        <taxon>Pichiomycetes</taxon>
        <taxon>Pichiales</taxon>
        <taxon>Pichiaceae</taxon>
        <taxon>Pichia</taxon>
    </lineage>
</organism>
<dbReference type="VEuPathDB" id="FungiDB:C5L36_0C11450"/>
<accession>A0A099P3H2</accession>
<dbReference type="HOGENOM" id="CLU_286679_0_0_1"/>
<protein>
    <submittedName>
        <fullName evidence="1">Uncharacterized protein</fullName>
    </submittedName>
</protein>
<evidence type="ECO:0000313" key="1">
    <source>
        <dbReference type="EMBL" id="KGK38611.1"/>
    </source>
</evidence>
<comment type="caution">
    <text evidence="1">The sequence shown here is derived from an EMBL/GenBank/DDBJ whole genome shotgun (WGS) entry which is preliminary data.</text>
</comment>